<keyword evidence="5 6" id="KW-0482">Metalloprotease</keyword>
<evidence type="ECO:0000313" key="9">
    <source>
        <dbReference type="EMBL" id="MFC4230858.1"/>
    </source>
</evidence>
<keyword evidence="2" id="KW-0479">Metal-binding</keyword>
<accession>A0ABV8PUN6</accession>
<dbReference type="InterPro" id="IPR051156">
    <property type="entry name" value="Mito/Outer_Membr_Metalloprot"/>
</dbReference>
<evidence type="ECO:0000256" key="3">
    <source>
        <dbReference type="ARBA" id="ARBA00022801"/>
    </source>
</evidence>
<dbReference type="CDD" id="cd07331">
    <property type="entry name" value="M48C_Oma1_like"/>
    <property type="match status" value="1"/>
</dbReference>
<comment type="cofactor">
    <cofactor evidence="6">
        <name>Zn(2+)</name>
        <dbReference type="ChEBI" id="CHEBI:29105"/>
    </cofactor>
    <text evidence="6">Binds 1 zinc ion per subunit.</text>
</comment>
<dbReference type="PANTHER" id="PTHR22726:SF1">
    <property type="entry name" value="METALLOENDOPEPTIDASE OMA1, MITOCHONDRIAL"/>
    <property type="match status" value="1"/>
</dbReference>
<evidence type="ECO:0000256" key="5">
    <source>
        <dbReference type="ARBA" id="ARBA00023049"/>
    </source>
</evidence>
<keyword evidence="3 6" id="KW-0378">Hydrolase</keyword>
<evidence type="ECO:0000259" key="8">
    <source>
        <dbReference type="Pfam" id="PF01435"/>
    </source>
</evidence>
<keyword evidence="1 6" id="KW-0645">Protease</keyword>
<reference evidence="10" key="1">
    <citation type="journal article" date="2019" name="Int. J. Syst. Evol. Microbiol.">
        <title>The Global Catalogue of Microorganisms (GCM) 10K type strain sequencing project: providing services to taxonomists for standard genome sequencing and annotation.</title>
        <authorList>
            <consortium name="The Broad Institute Genomics Platform"/>
            <consortium name="The Broad Institute Genome Sequencing Center for Infectious Disease"/>
            <person name="Wu L."/>
            <person name="Ma J."/>
        </authorList>
    </citation>
    <scope>NUCLEOTIDE SEQUENCE [LARGE SCALE GENOMIC DNA]</scope>
    <source>
        <strain evidence="10">CECT 8010</strain>
    </source>
</reference>
<dbReference type="EMBL" id="JBHSDC010000002">
    <property type="protein sequence ID" value="MFC4230858.1"/>
    <property type="molecule type" value="Genomic_DNA"/>
</dbReference>
<dbReference type="Proteomes" id="UP001595906">
    <property type="component" value="Unassembled WGS sequence"/>
</dbReference>
<evidence type="ECO:0000256" key="1">
    <source>
        <dbReference type="ARBA" id="ARBA00022670"/>
    </source>
</evidence>
<name>A0ABV8PUN6_9BACT</name>
<feature type="domain" description="Peptidase M48" evidence="8">
    <location>
        <begin position="78"/>
        <end position="258"/>
    </location>
</feature>
<organism evidence="9 10">
    <name type="scientific">Parasediminibacterium paludis</name>
    <dbReference type="NCBI Taxonomy" id="908966"/>
    <lineage>
        <taxon>Bacteria</taxon>
        <taxon>Pseudomonadati</taxon>
        <taxon>Bacteroidota</taxon>
        <taxon>Chitinophagia</taxon>
        <taxon>Chitinophagales</taxon>
        <taxon>Chitinophagaceae</taxon>
        <taxon>Parasediminibacterium</taxon>
    </lineage>
</organism>
<keyword evidence="10" id="KW-1185">Reference proteome</keyword>
<evidence type="ECO:0000256" key="4">
    <source>
        <dbReference type="ARBA" id="ARBA00022833"/>
    </source>
</evidence>
<dbReference type="Gene3D" id="3.30.2010.10">
    <property type="entry name" value="Metalloproteases ('zincins'), catalytic domain"/>
    <property type="match status" value="1"/>
</dbReference>
<evidence type="ECO:0000256" key="7">
    <source>
        <dbReference type="SAM" id="SignalP"/>
    </source>
</evidence>
<comment type="similarity">
    <text evidence="6">Belongs to the peptidase M48 family.</text>
</comment>
<dbReference type="PANTHER" id="PTHR22726">
    <property type="entry name" value="METALLOENDOPEPTIDASE OMA1"/>
    <property type="match status" value="1"/>
</dbReference>
<keyword evidence="7" id="KW-0732">Signal</keyword>
<keyword evidence="4 6" id="KW-0862">Zinc</keyword>
<protein>
    <submittedName>
        <fullName evidence="9">M48 family metallopeptidase</fullName>
    </submittedName>
</protein>
<evidence type="ECO:0000313" key="10">
    <source>
        <dbReference type="Proteomes" id="UP001595906"/>
    </source>
</evidence>
<sequence length="285" mass="30927">MKKQSLATALLVAFVCLSACTTNTITGKTQLSLVSDAEILSTANTEYKQFLSTNKVVTAGSSDAASVNRVGNRIIAAVKKYYADMGKSAELDNYQWEINTVSSKEANAWCMPGGKIVVYTGILPITQNDAALAVVIGHEVTHALANHGKQRMNVNLIEQLGGQALSVALANKPTETQALFNSAYGLGSQYGVMLPFARKDEYEADKFGLMFTALAGYDPREAIKFWQRMSAATANSQRPPEFASTHPSDDNRIAQLQSIMDDTSINIISHEMLKIIFFGLKAAFL</sequence>
<feature type="signal peptide" evidence="7">
    <location>
        <begin position="1"/>
        <end position="21"/>
    </location>
</feature>
<proteinExistence type="inferred from homology"/>
<evidence type="ECO:0000256" key="6">
    <source>
        <dbReference type="RuleBase" id="RU003983"/>
    </source>
</evidence>
<gene>
    <name evidence="9" type="ORF">ACFOW1_03075</name>
</gene>
<feature type="chain" id="PRO_5046438346" evidence="7">
    <location>
        <begin position="22"/>
        <end position="285"/>
    </location>
</feature>
<dbReference type="Pfam" id="PF01435">
    <property type="entry name" value="Peptidase_M48"/>
    <property type="match status" value="1"/>
</dbReference>
<dbReference type="InterPro" id="IPR001915">
    <property type="entry name" value="Peptidase_M48"/>
</dbReference>
<comment type="caution">
    <text evidence="9">The sequence shown here is derived from an EMBL/GenBank/DDBJ whole genome shotgun (WGS) entry which is preliminary data.</text>
</comment>
<evidence type="ECO:0000256" key="2">
    <source>
        <dbReference type="ARBA" id="ARBA00022723"/>
    </source>
</evidence>
<dbReference type="RefSeq" id="WP_379012243.1">
    <property type="nucleotide sequence ID" value="NZ_JBHSDC010000002.1"/>
</dbReference>